<gene>
    <name evidence="2" type="ORF">BA195_12125</name>
</gene>
<proteinExistence type="predicted"/>
<dbReference type="InterPro" id="IPR024775">
    <property type="entry name" value="DinB-like"/>
</dbReference>
<evidence type="ECO:0000259" key="1">
    <source>
        <dbReference type="Pfam" id="PF12867"/>
    </source>
</evidence>
<dbReference type="SUPFAM" id="SSF109854">
    <property type="entry name" value="DinB/YfiT-like putative metalloenzymes"/>
    <property type="match status" value="1"/>
</dbReference>
<feature type="domain" description="DinB-like" evidence="1">
    <location>
        <begin position="41"/>
        <end position="167"/>
    </location>
</feature>
<evidence type="ECO:0000313" key="2">
    <source>
        <dbReference type="EMBL" id="OCK42363.1"/>
    </source>
</evidence>
<accession>A0A1B9XXT3</accession>
<dbReference type="EMBL" id="MAKX01000024">
    <property type="protein sequence ID" value="OCK42363.1"/>
    <property type="molecule type" value="Genomic_DNA"/>
</dbReference>
<comment type="caution">
    <text evidence="2">The sequence shown here is derived from an EMBL/GenBank/DDBJ whole genome shotgun (WGS) entry which is preliminary data.</text>
</comment>
<dbReference type="Pfam" id="PF12867">
    <property type="entry name" value="DinB_2"/>
    <property type="match status" value="1"/>
</dbReference>
<dbReference type="InterPro" id="IPR034660">
    <property type="entry name" value="DinB/YfiT-like"/>
</dbReference>
<keyword evidence="3" id="KW-1185">Reference proteome</keyword>
<name>A0A1B9XXT3_9FLAO</name>
<evidence type="ECO:0000313" key="3">
    <source>
        <dbReference type="Proteomes" id="UP000093186"/>
    </source>
</evidence>
<dbReference type="OrthoDB" id="9793216at2"/>
<sequence length="172" mass="20169">MKKQELQPNEFDEYYLNYLNLVPTETELNYGFQEDKNIVIDFFSSLPEDKLEFRYQPKKWTVKEVLQHIIDTERIFMYRFLRIARKDTTALAGFDQDIYVDPSAANDKSINDLIEEFTIGRMYSINLINSITNENLKNLGTASDSPVSARACAFILLGHSVWHINIIKERYL</sequence>
<organism evidence="2 3">
    <name type="scientific">Tenacibaculum soleae</name>
    <dbReference type="NCBI Taxonomy" id="447689"/>
    <lineage>
        <taxon>Bacteria</taxon>
        <taxon>Pseudomonadati</taxon>
        <taxon>Bacteroidota</taxon>
        <taxon>Flavobacteriia</taxon>
        <taxon>Flavobacteriales</taxon>
        <taxon>Flavobacteriaceae</taxon>
        <taxon>Tenacibaculum</taxon>
    </lineage>
</organism>
<dbReference type="AlphaFoldDB" id="A0A1B9XXT3"/>
<dbReference type="RefSeq" id="WP_068705927.1">
    <property type="nucleotide sequence ID" value="NZ_MAKX01000024.1"/>
</dbReference>
<reference evidence="2 3" key="1">
    <citation type="submission" date="2016-06" db="EMBL/GenBank/DDBJ databases">
        <title>Draft Genome Sequence of Tenacibaculum soleae UCD-KL19.</title>
        <authorList>
            <person name="Eisen J.A."/>
            <person name="Coil D.A."/>
            <person name="Lujan K.M."/>
        </authorList>
    </citation>
    <scope>NUCLEOTIDE SEQUENCE [LARGE SCALE GENOMIC DNA]</scope>
    <source>
        <strain evidence="2 3">UCD-KL19</strain>
    </source>
</reference>
<dbReference type="Proteomes" id="UP000093186">
    <property type="component" value="Unassembled WGS sequence"/>
</dbReference>
<protein>
    <recommendedName>
        <fullName evidence="1">DinB-like domain-containing protein</fullName>
    </recommendedName>
</protein>
<dbReference type="STRING" id="447689.BA195_12125"/>
<dbReference type="Gene3D" id="1.20.120.450">
    <property type="entry name" value="dinb family like domain"/>
    <property type="match status" value="1"/>
</dbReference>